<dbReference type="EMBL" id="MBTF01000034">
    <property type="protein sequence ID" value="OOQ58189.1"/>
    <property type="molecule type" value="Genomic_DNA"/>
</dbReference>
<comment type="caution">
    <text evidence="12">The sequence shown here is derived from an EMBL/GenBank/DDBJ whole genome shotgun (WGS) entry which is preliminary data.</text>
</comment>
<gene>
    <name evidence="10" type="primary">engB</name>
    <name evidence="12" type="ORF">BC343_11120</name>
</gene>
<keyword evidence="6" id="KW-0460">Magnesium</keyword>
<keyword evidence="3 10" id="KW-0132">Cell division</keyword>
<organism evidence="12 13">
    <name type="scientific">Mucilaginibacter pedocola</name>
    <dbReference type="NCBI Taxonomy" id="1792845"/>
    <lineage>
        <taxon>Bacteria</taxon>
        <taxon>Pseudomonadati</taxon>
        <taxon>Bacteroidota</taxon>
        <taxon>Sphingobacteriia</taxon>
        <taxon>Sphingobacteriales</taxon>
        <taxon>Sphingobacteriaceae</taxon>
        <taxon>Mucilaginibacter</taxon>
    </lineage>
</organism>
<dbReference type="InterPro" id="IPR006073">
    <property type="entry name" value="GTP-bd"/>
</dbReference>
<evidence type="ECO:0000256" key="10">
    <source>
        <dbReference type="HAMAP-Rule" id="MF_00321"/>
    </source>
</evidence>
<reference evidence="12 13" key="1">
    <citation type="submission" date="2016-07" db="EMBL/GenBank/DDBJ databases">
        <title>Genomic analysis of zinc-resistant bacterium Mucilaginibacter pedocola TBZ30.</title>
        <authorList>
            <person name="Huang J."/>
            <person name="Tang J."/>
        </authorList>
    </citation>
    <scope>NUCLEOTIDE SEQUENCE [LARGE SCALE GENOMIC DNA]</scope>
    <source>
        <strain evidence="12 13">TBZ30</strain>
    </source>
</reference>
<evidence type="ECO:0000256" key="7">
    <source>
        <dbReference type="ARBA" id="ARBA00023134"/>
    </source>
</evidence>
<evidence type="ECO:0000256" key="8">
    <source>
        <dbReference type="ARBA" id="ARBA00023210"/>
    </source>
</evidence>
<dbReference type="Gene3D" id="3.40.50.300">
    <property type="entry name" value="P-loop containing nucleotide triphosphate hydrolases"/>
    <property type="match status" value="1"/>
</dbReference>
<evidence type="ECO:0000313" key="12">
    <source>
        <dbReference type="EMBL" id="OOQ58189.1"/>
    </source>
</evidence>
<name>A0A1S9PB89_9SPHI</name>
<evidence type="ECO:0000313" key="13">
    <source>
        <dbReference type="Proteomes" id="UP000189739"/>
    </source>
</evidence>
<dbReference type="PANTHER" id="PTHR11649">
    <property type="entry name" value="MSS1/TRME-RELATED GTP-BINDING PROTEIN"/>
    <property type="match status" value="1"/>
</dbReference>
<dbReference type="GO" id="GO:0000917">
    <property type="term" value="P:division septum assembly"/>
    <property type="evidence" value="ECO:0007669"/>
    <property type="project" value="UniProtKB-KW"/>
</dbReference>
<evidence type="ECO:0000256" key="2">
    <source>
        <dbReference type="ARBA" id="ARBA00009638"/>
    </source>
</evidence>
<dbReference type="NCBIfam" id="TIGR03598">
    <property type="entry name" value="GTPase_YsxC"/>
    <property type="match status" value="1"/>
</dbReference>
<evidence type="ECO:0000256" key="3">
    <source>
        <dbReference type="ARBA" id="ARBA00022618"/>
    </source>
</evidence>
<proteinExistence type="inferred from homology"/>
<dbReference type="HAMAP" id="MF_00321">
    <property type="entry name" value="GTPase_EngB"/>
    <property type="match status" value="1"/>
</dbReference>
<evidence type="ECO:0000256" key="9">
    <source>
        <dbReference type="ARBA" id="ARBA00023306"/>
    </source>
</evidence>
<evidence type="ECO:0000256" key="1">
    <source>
        <dbReference type="ARBA" id="ARBA00001946"/>
    </source>
</evidence>
<dbReference type="SUPFAM" id="SSF52540">
    <property type="entry name" value="P-loop containing nucleoside triphosphate hydrolases"/>
    <property type="match status" value="1"/>
</dbReference>
<accession>A0A1S9PB89</accession>
<keyword evidence="4" id="KW-0479">Metal-binding</keyword>
<dbReference type="RefSeq" id="WP_078349926.1">
    <property type="nucleotide sequence ID" value="NZ_MBTF01000034.1"/>
</dbReference>
<keyword evidence="7 10" id="KW-0342">GTP-binding</keyword>
<dbReference type="AlphaFoldDB" id="A0A1S9PB89"/>
<feature type="domain" description="EngB-type G" evidence="11">
    <location>
        <begin position="22"/>
        <end position="197"/>
    </location>
</feature>
<dbReference type="GO" id="GO:0005525">
    <property type="term" value="F:GTP binding"/>
    <property type="evidence" value="ECO:0007669"/>
    <property type="project" value="UniProtKB-UniRule"/>
</dbReference>
<comment type="cofactor">
    <cofactor evidence="1">
        <name>Mg(2+)</name>
        <dbReference type="ChEBI" id="CHEBI:18420"/>
    </cofactor>
</comment>
<comment type="function">
    <text evidence="10">Necessary for normal cell division and for the maintenance of normal septation.</text>
</comment>
<evidence type="ECO:0000256" key="5">
    <source>
        <dbReference type="ARBA" id="ARBA00022741"/>
    </source>
</evidence>
<keyword evidence="5 10" id="KW-0547">Nucleotide-binding</keyword>
<protein>
    <recommendedName>
        <fullName evidence="10">Probable GTP-binding protein EngB</fullName>
    </recommendedName>
</protein>
<keyword evidence="8 10" id="KW-0717">Septation</keyword>
<sequence length="212" mass="24501">MNIKTADFVCSNTQVSRLPLPLKPEFAFIGRSNVGKSSLINMLTQKKGLAKTSQTPGKTQLINHFLVNEQWYIVDLPGYGYARISKNKKEDWNKFIRNYLDKRESLQCVMVLIDSRLEPQKIDLEFCNWLGEKGLPFVLVFTKADKQSSIKTDQNVAKFRRAIMSTFEEAPQHFVTSSETLYGRDEVLEFIDGINRNFEVPVFNEEYYKPAK</sequence>
<evidence type="ECO:0000256" key="6">
    <source>
        <dbReference type="ARBA" id="ARBA00022842"/>
    </source>
</evidence>
<keyword evidence="9 10" id="KW-0131">Cell cycle</keyword>
<dbReference type="InterPro" id="IPR019987">
    <property type="entry name" value="GTP-bd_ribosome_bio_YsxC"/>
</dbReference>
<evidence type="ECO:0000256" key="4">
    <source>
        <dbReference type="ARBA" id="ARBA00022723"/>
    </source>
</evidence>
<dbReference type="InterPro" id="IPR027417">
    <property type="entry name" value="P-loop_NTPase"/>
</dbReference>
<evidence type="ECO:0000259" key="11">
    <source>
        <dbReference type="PROSITE" id="PS51706"/>
    </source>
</evidence>
<dbReference type="OrthoDB" id="9804921at2"/>
<keyword evidence="13" id="KW-1185">Reference proteome</keyword>
<dbReference type="FunFam" id="3.40.50.300:FF:000098">
    <property type="entry name" value="Probable GTP-binding protein EngB"/>
    <property type="match status" value="1"/>
</dbReference>
<dbReference type="Pfam" id="PF01926">
    <property type="entry name" value="MMR_HSR1"/>
    <property type="match status" value="1"/>
</dbReference>
<dbReference type="STRING" id="1792845.BC343_11120"/>
<dbReference type="PROSITE" id="PS51706">
    <property type="entry name" value="G_ENGB"/>
    <property type="match status" value="1"/>
</dbReference>
<dbReference type="PANTHER" id="PTHR11649:SF13">
    <property type="entry name" value="ENGB-TYPE G DOMAIN-CONTAINING PROTEIN"/>
    <property type="match status" value="1"/>
</dbReference>
<dbReference type="CDD" id="cd01876">
    <property type="entry name" value="YihA_EngB"/>
    <property type="match status" value="1"/>
</dbReference>
<comment type="similarity">
    <text evidence="2 10">Belongs to the TRAFAC class TrmE-Era-EngA-EngB-Septin-like GTPase superfamily. EngB GTPase family.</text>
</comment>
<dbReference type="GO" id="GO:0046872">
    <property type="term" value="F:metal ion binding"/>
    <property type="evidence" value="ECO:0007669"/>
    <property type="project" value="UniProtKB-KW"/>
</dbReference>
<dbReference type="Proteomes" id="UP000189739">
    <property type="component" value="Unassembled WGS sequence"/>
</dbReference>
<dbReference type="InterPro" id="IPR030393">
    <property type="entry name" value="G_ENGB_dom"/>
</dbReference>